<dbReference type="OMA" id="PEVAYKR"/>
<dbReference type="PIRSF" id="PIRSF000705">
    <property type="entry name" value="DNK"/>
    <property type="match status" value="1"/>
</dbReference>
<dbReference type="Pfam" id="PF01712">
    <property type="entry name" value="dNK"/>
    <property type="match status" value="1"/>
</dbReference>
<evidence type="ECO:0000256" key="2">
    <source>
        <dbReference type="PIRSR" id="PIRSR000705-1"/>
    </source>
</evidence>
<keyword evidence="5" id="KW-1185">Reference proteome</keyword>
<dbReference type="AlphaFoldDB" id="A0A1S3JWV6"/>
<dbReference type="FunCoup" id="A0A1S3JWV6">
    <property type="interactions" value="1212"/>
</dbReference>
<evidence type="ECO:0000256" key="1">
    <source>
        <dbReference type="ARBA" id="ARBA00007420"/>
    </source>
</evidence>
<comment type="similarity">
    <text evidence="1">Belongs to the DCK/DGK family.</text>
</comment>
<dbReference type="GO" id="GO:0019136">
    <property type="term" value="F:deoxynucleoside kinase activity"/>
    <property type="evidence" value="ECO:0007669"/>
    <property type="project" value="InterPro"/>
</dbReference>
<dbReference type="InParanoid" id="A0A1S3JWV6"/>
<dbReference type="PANTHER" id="PTHR10513:SF24">
    <property type="entry name" value="THYMIDINE KINASE 2, MITOCHONDRIAL"/>
    <property type="match status" value="1"/>
</dbReference>
<dbReference type="FunFam" id="3.40.50.300:FF:001571">
    <property type="entry name" value="Deoxynucleoside kinase"/>
    <property type="match status" value="1"/>
</dbReference>
<gene>
    <name evidence="6" type="primary">LOC106176620</name>
</gene>
<name>A0A1S3JWV6_LINAN</name>
<dbReference type="SUPFAM" id="SSF52540">
    <property type="entry name" value="P-loop containing nucleoside triphosphate hydrolases"/>
    <property type="match status" value="1"/>
</dbReference>
<proteinExistence type="inferred from homology"/>
<dbReference type="OrthoDB" id="567086at2759"/>
<feature type="domain" description="Deoxynucleoside kinase" evidence="4">
    <location>
        <begin position="37"/>
        <end position="232"/>
    </location>
</feature>
<evidence type="ECO:0000256" key="3">
    <source>
        <dbReference type="PIRSR" id="PIRSR000705-3"/>
    </source>
</evidence>
<feature type="active site" description="Proton acceptor" evidence="2">
    <location>
        <position position="116"/>
    </location>
</feature>
<dbReference type="GO" id="GO:0005524">
    <property type="term" value="F:ATP binding"/>
    <property type="evidence" value="ECO:0007669"/>
    <property type="project" value="UniProtKB-KW"/>
</dbReference>
<keyword evidence="3" id="KW-0067">ATP-binding</keyword>
<dbReference type="Proteomes" id="UP000085678">
    <property type="component" value="Unplaced"/>
</dbReference>
<evidence type="ECO:0000313" key="6">
    <source>
        <dbReference type="RefSeq" id="XP_013414541.1"/>
    </source>
</evidence>
<dbReference type="InterPro" id="IPR050566">
    <property type="entry name" value="Deoxyribonucleoside_kinase"/>
</dbReference>
<feature type="binding site" evidence="3">
    <location>
        <begin position="175"/>
        <end position="179"/>
    </location>
    <ligand>
        <name>ATP</name>
        <dbReference type="ChEBI" id="CHEBI:30616"/>
    </ligand>
</feature>
<dbReference type="CDD" id="cd01673">
    <property type="entry name" value="dNK"/>
    <property type="match status" value="1"/>
</dbReference>
<organism evidence="5 6">
    <name type="scientific">Lingula anatina</name>
    <name type="common">Brachiopod</name>
    <name type="synonym">Lingula unguis</name>
    <dbReference type="NCBI Taxonomy" id="7574"/>
    <lineage>
        <taxon>Eukaryota</taxon>
        <taxon>Metazoa</taxon>
        <taxon>Spiralia</taxon>
        <taxon>Lophotrochozoa</taxon>
        <taxon>Brachiopoda</taxon>
        <taxon>Linguliformea</taxon>
        <taxon>Lingulata</taxon>
        <taxon>Lingulida</taxon>
        <taxon>Linguloidea</taxon>
        <taxon>Lingulidae</taxon>
        <taxon>Lingula</taxon>
    </lineage>
</organism>
<dbReference type="InterPro" id="IPR031314">
    <property type="entry name" value="DNK_dom"/>
</dbReference>
<dbReference type="GeneID" id="106176620"/>
<dbReference type="InterPro" id="IPR027417">
    <property type="entry name" value="P-loop_NTPase"/>
</dbReference>
<evidence type="ECO:0000259" key="4">
    <source>
        <dbReference type="Pfam" id="PF01712"/>
    </source>
</evidence>
<dbReference type="GO" id="GO:0005739">
    <property type="term" value="C:mitochondrion"/>
    <property type="evidence" value="ECO:0007669"/>
    <property type="project" value="TreeGrafter"/>
</dbReference>
<keyword evidence="3" id="KW-0547">Nucleotide-binding</keyword>
<dbReference type="STRING" id="7574.A0A1S3JWV6"/>
<reference evidence="6" key="1">
    <citation type="submission" date="2025-08" db="UniProtKB">
        <authorList>
            <consortium name="RefSeq"/>
        </authorList>
    </citation>
    <scope>IDENTIFICATION</scope>
    <source>
        <tissue evidence="6">Gonads</tissue>
    </source>
</reference>
<evidence type="ECO:0000313" key="5">
    <source>
        <dbReference type="Proteomes" id="UP000085678"/>
    </source>
</evidence>
<dbReference type="PANTHER" id="PTHR10513">
    <property type="entry name" value="DEOXYNUCLEOSIDE KINASE"/>
    <property type="match status" value="1"/>
</dbReference>
<feature type="binding site" evidence="3">
    <location>
        <begin position="40"/>
        <end position="48"/>
    </location>
    <ligand>
        <name>ATP</name>
        <dbReference type="ChEBI" id="CHEBI:30616"/>
    </ligand>
</feature>
<dbReference type="InterPro" id="IPR002624">
    <property type="entry name" value="DCK/DGK"/>
</dbReference>
<dbReference type="Gene3D" id="3.40.50.300">
    <property type="entry name" value="P-loop containing nucleotide triphosphate hydrolases"/>
    <property type="match status" value="1"/>
</dbReference>
<accession>A0A1S3JWV6</accession>
<sequence>MLGSYEDNSPRKIPEFTLFTQPKDICKLPKQETFTVAVEGNIGCGKSTFLEYFKSSNNVEVRSEPVDLWKNVGGWNSLELMYKDAKRWSLAFQSYVQLTMLQQHHKPQVKPVKMLERSVFSARFCFVENLYRSGCMPAVDHAILEEWYQWILANQTVQLDLIVYLRADPCTCYERLKKRNRQEETGVPLDYLEALHQLHEDWLIHQRLFKVPGHVVVLDANKNLVELQKEMEEKRQEILCGYF</sequence>
<dbReference type="RefSeq" id="XP_013414541.1">
    <property type="nucleotide sequence ID" value="XM_013559087.1"/>
</dbReference>
<protein>
    <submittedName>
        <fullName evidence="6">Thymidine kinase 2, mitochondrial-like</fullName>
    </submittedName>
</protein>
<dbReference type="KEGG" id="lak:106176620"/>